<evidence type="ECO:0000313" key="2">
    <source>
        <dbReference type="Proteomes" id="UP000054166"/>
    </source>
</evidence>
<organism evidence="1 2">
    <name type="scientific">Piloderma croceum (strain F 1598)</name>
    <dbReference type="NCBI Taxonomy" id="765440"/>
    <lineage>
        <taxon>Eukaryota</taxon>
        <taxon>Fungi</taxon>
        <taxon>Dikarya</taxon>
        <taxon>Basidiomycota</taxon>
        <taxon>Agaricomycotina</taxon>
        <taxon>Agaricomycetes</taxon>
        <taxon>Agaricomycetidae</taxon>
        <taxon>Atheliales</taxon>
        <taxon>Atheliaceae</taxon>
        <taxon>Piloderma</taxon>
    </lineage>
</organism>
<dbReference type="EMBL" id="KN833011">
    <property type="protein sequence ID" value="KIM79197.1"/>
    <property type="molecule type" value="Genomic_DNA"/>
</dbReference>
<evidence type="ECO:0000313" key="1">
    <source>
        <dbReference type="EMBL" id="KIM79197.1"/>
    </source>
</evidence>
<dbReference type="HOGENOM" id="CLU_2904982_0_0_1"/>
<dbReference type="Proteomes" id="UP000054166">
    <property type="component" value="Unassembled WGS sequence"/>
</dbReference>
<reference evidence="2" key="2">
    <citation type="submission" date="2015-01" db="EMBL/GenBank/DDBJ databases">
        <title>Evolutionary Origins and Diversification of the Mycorrhizal Mutualists.</title>
        <authorList>
            <consortium name="DOE Joint Genome Institute"/>
            <consortium name="Mycorrhizal Genomics Consortium"/>
            <person name="Kohler A."/>
            <person name="Kuo A."/>
            <person name="Nagy L.G."/>
            <person name="Floudas D."/>
            <person name="Copeland A."/>
            <person name="Barry K.W."/>
            <person name="Cichocki N."/>
            <person name="Veneault-Fourrey C."/>
            <person name="LaButti K."/>
            <person name="Lindquist E.A."/>
            <person name="Lipzen A."/>
            <person name="Lundell T."/>
            <person name="Morin E."/>
            <person name="Murat C."/>
            <person name="Riley R."/>
            <person name="Ohm R."/>
            <person name="Sun H."/>
            <person name="Tunlid A."/>
            <person name="Henrissat B."/>
            <person name="Grigoriev I.V."/>
            <person name="Hibbett D.S."/>
            <person name="Martin F."/>
        </authorList>
    </citation>
    <scope>NUCLEOTIDE SEQUENCE [LARGE SCALE GENOMIC DNA]</scope>
    <source>
        <strain evidence="2">F 1598</strain>
    </source>
</reference>
<dbReference type="AlphaFoldDB" id="A0A0C3BPI2"/>
<keyword evidence="2" id="KW-1185">Reference proteome</keyword>
<sequence>MEGSVLLQMGIECGRSQAITSLIIVLRPTDIPSIRLGSASRQCRQKQSYIGGLQTAVSSVKA</sequence>
<protein>
    <submittedName>
        <fullName evidence="1">Uncharacterized protein</fullName>
    </submittedName>
</protein>
<accession>A0A0C3BPI2</accession>
<proteinExistence type="predicted"/>
<reference evidence="1 2" key="1">
    <citation type="submission" date="2014-04" db="EMBL/GenBank/DDBJ databases">
        <authorList>
            <consortium name="DOE Joint Genome Institute"/>
            <person name="Kuo A."/>
            <person name="Tarkka M."/>
            <person name="Buscot F."/>
            <person name="Kohler A."/>
            <person name="Nagy L.G."/>
            <person name="Floudas D."/>
            <person name="Copeland A."/>
            <person name="Barry K.W."/>
            <person name="Cichocki N."/>
            <person name="Veneault-Fourrey C."/>
            <person name="LaButti K."/>
            <person name="Lindquist E.A."/>
            <person name="Lipzen A."/>
            <person name="Lundell T."/>
            <person name="Morin E."/>
            <person name="Murat C."/>
            <person name="Sun H."/>
            <person name="Tunlid A."/>
            <person name="Henrissat B."/>
            <person name="Grigoriev I.V."/>
            <person name="Hibbett D.S."/>
            <person name="Martin F."/>
            <person name="Nordberg H.P."/>
            <person name="Cantor M.N."/>
            <person name="Hua S.X."/>
        </authorList>
    </citation>
    <scope>NUCLEOTIDE SEQUENCE [LARGE SCALE GENOMIC DNA]</scope>
    <source>
        <strain evidence="1 2">F 1598</strain>
    </source>
</reference>
<gene>
    <name evidence="1" type="ORF">PILCRDRAFT_571458</name>
</gene>
<dbReference type="InParanoid" id="A0A0C3BPI2"/>
<name>A0A0C3BPI2_PILCF</name>